<dbReference type="RefSeq" id="WP_342127745.1">
    <property type="nucleotide sequence ID" value="NZ_JBCAUS010000006.1"/>
</dbReference>
<dbReference type="SMART" id="SM00382">
    <property type="entry name" value="AAA"/>
    <property type="match status" value="1"/>
</dbReference>
<dbReference type="InterPro" id="IPR011939">
    <property type="entry name" value="DNA_repair_and_recomb_RadB"/>
</dbReference>
<protein>
    <recommendedName>
        <fullName evidence="2 9">DNA repair and recombination protein RadB</fullName>
    </recommendedName>
</protein>
<dbReference type="Gene3D" id="3.40.50.300">
    <property type="entry name" value="P-loop containing nucleotide triphosphate hydrolases"/>
    <property type="match status" value="1"/>
</dbReference>
<dbReference type="PROSITE" id="PS50162">
    <property type="entry name" value="RECA_2"/>
    <property type="match status" value="1"/>
</dbReference>
<comment type="caution">
    <text evidence="11">The sequence shown here is derived from an EMBL/GenBank/DDBJ whole genome shotgun (WGS) entry which is preliminary data.</text>
</comment>
<accession>A0ABU9KTY2</accession>
<keyword evidence="4 9" id="KW-0227">DNA damage</keyword>
<dbReference type="InterPro" id="IPR013632">
    <property type="entry name" value="Rad51_C"/>
</dbReference>
<dbReference type="EMBL" id="JBCAUS010000006">
    <property type="protein sequence ID" value="MEL4305856.1"/>
    <property type="molecule type" value="Genomic_DNA"/>
</dbReference>
<evidence type="ECO:0000313" key="12">
    <source>
        <dbReference type="Proteomes" id="UP001396646"/>
    </source>
</evidence>
<evidence type="ECO:0000259" key="10">
    <source>
        <dbReference type="PROSITE" id="PS50162"/>
    </source>
</evidence>
<dbReference type="InterPro" id="IPR003593">
    <property type="entry name" value="AAA+_ATPase"/>
</dbReference>
<dbReference type="InterPro" id="IPR020588">
    <property type="entry name" value="RecA_ATP-bd"/>
</dbReference>
<dbReference type="PRINTS" id="PR01874">
    <property type="entry name" value="DNAREPAIRADA"/>
</dbReference>
<evidence type="ECO:0000313" key="11">
    <source>
        <dbReference type="EMBL" id="MEL4305856.1"/>
    </source>
</evidence>
<evidence type="ECO:0000256" key="4">
    <source>
        <dbReference type="ARBA" id="ARBA00022763"/>
    </source>
</evidence>
<keyword evidence="7 9" id="KW-0233">DNA recombination</keyword>
<keyword evidence="6 9" id="KW-0238">DNA-binding</keyword>
<dbReference type="PANTHER" id="PTHR22942:SF47">
    <property type="entry name" value="DNA REPAIR AND RECOMBINATION PROTEIN RADB"/>
    <property type="match status" value="1"/>
</dbReference>
<evidence type="ECO:0000256" key="5">
    <source>
        <dbReference type="ARBA" id="ARBA00022840"/>
    </source>
</evidence>
<sequence>MNKQLASGCHPIDELLGGGFESGVVTQIFGEAGSGKTNICLQLAVECVKKGKKAIFIDTEGISADRFRQIAGENAKEIAQDIIIFEPHTFEEQYSAVRETEKISTENVGLIILDSATAYYRFELDDDDSSIRTRRELSNQIGFLHSLARKRGIVVVITNQVYSDINTNTLKPIGGSGLEHISKTIVQLEKTGTGNRRAKLWKHRSRPEGATCEFSITADGVR</sequence>
<evidence type="ECO:0000256" key="9">
    <source>
        <dbReference type="HAMAP-Rule" id="MF_00350"/>
    </source>
</evidence>
<gene>
    <name evidence="9 11" type="primary">radB</name>
    <name evidence="11" type="ORF">WOA13_08500</name>
</gene>
<comment type="function">
    <text evidence="8 9">Involved in DNA repair and in homologous recombination. May regulate the cleavage reactions of the branch-structured DNA. Has a very weak ATPase activity that is not stimulated by DNA. Binds DNA but does not promote DNA strands exchange.</text>
</comment>
<evidence type="ECO:0000256" key="1">
    <source>
        <dbReference type="ARBA" id="ARBA00006876"/>
    </source>
</evidence>
<dbReference type="PIRSF" id="PIRSF003336">
    <property type="entry name" value="RadB"/>
    <property type="match status" value="1"/>
</dbReference>
<dbReference type="SUPFAM" id="SSF52540">
    <property type="entry name" value="P-loop containing nucleoside triphosphate hydrolases"/>
    <property type="match status" value="1"/>
</dbReference>
<dbReference type="InterPro" id="IPR027417">
    <property type="entry name" value="P-loop_NTPase"/>
</dbReference>
<dbReference type="Pfam" id="PF08423">
    <property type="entry name" value="Rad51"/>
    <property type="match status" value="1"/>
</dbReference>
<dbReference type="NCBIfam" id="TIGR02237">
    <property type="entry name" value="recomb_radB"/>
    <property type="match status" value="1"/>
</dbReference>
<evidence type="ECO:0000256" key="3">
    <source>
        <dbReference type="ARBA" id="ARBA00022741"/>
    </source>
</evidence>
<comment type="similarity">
    <text evidence="1 9">Belongs to the eukaryotic RecA-like protein family. RadB subfamily.</text>
</comment>
<evidence type="ECO:0000256" key="8">
    <source>
        <dbReference type="ARBA" id="ARBA00024641"/>
    </source>
</evidence>
<feature type="domain" description="RecA family profile 1" evidence="10">
    <location>
        <begin position="1"/>
        <end position="161"/>
    </location>
</feature>
<dbReference type="HAMAP" id="MF_00350">
    <property type="entry name" value="RadB"/>
    <property type="match status" value="1"/>
</dbReference>
<dbReference type="PANTHER" id="PTHR22942">
    <property type="entry name" value="RECA/RAD51/RADA DNA STRAND-PAIRING FAMILY MEMBER"/>
    <property type="match status" value="1"/>
</dbReference>
<evidence type="ECO:0000256" key="6">
    <source>
        <dbReference type="ARBA" id="ARBA00023125"/>
    </source>
</evidence>
<dbReference type="Proteomes" id="UP001396646">
    <property type="component" value="Unassembled WGS sequence"/>
</dbReference>
<organism evidence="11 12">
    <name type="scientific">Methanococcoides cohabitans</name>
    <dbReference type="NCBI Taxonomy" id="3136559"/>
    <lineage>
        <taxon>Archaea</taxon>
        <taxon>Methanobacteriati</taxon>
        <taxon>Methanobacteriota</taxon>
        <taxon>Stenosarchaea group</taxon>
        <taxon>Methanomicrobia</taxon>
        <taxon>Methanosarcinales</taxon>
        <taxon>Methanosarcinaceae</taxon>
        <taxon>Methanococcoides</taxon>
    </lineage>
</organism>
<name>A0ABU9KTY2_9EURY</name>
<reference evidence="11 12" key="1">
    <citation type="submission" date="2024-04" db="EMBL/GenBank/DDBJ databases">
        <title>Methanococcoides sp. LMO-2.</title>
        <authorList>
            <person name="Liang L."/>
        </authorList>
    </citation>
    <scope>NUCLEOTIDE SEQUENCE [LARGE SCALE GENOMIC DNA]</scope>
    <source>
        <strain evidence="11 12">LMO-2</strain>
    </source>
</reference>
<keyword evidence="5 9" id="KW-0067">ATP-binding</keyword>
<evidence type="ECO:0000256" key="2">
    <source>
        <dbReference type="ARBA" id="ARBA00018143"/>
    </source>
</evidence>
<evidence type="ECO:0000256" key="7">
    <source>
        <dbReference type="ARBA" id="ARBA00023172"/>
    </source>
</evidence>
<dbReference type="CDD" id="cd01394">
    <property type="entry name" value="archRadB"/>
    <property type="match status" value="1"/>
</dbReference>
<proteinExistence type="inferred from homology"/>
<keyword evidence="3 9" id="KW-0547">Nucleotide-binding</keyword>
<keyword evidence="12" id="KW-1185">Reference proteome</keyword>